<dbReference type="PANTHER" id="PTHR10913:SF45">
    <property type="entry name" value="FOLLISTATIN, ISOFORM A-RELATED"/>
    <property type="match status" value="1"/>
</dbReference>
<feature type="chain" id="PRO_5003606787" evidence="4">
    <location>
        <begin position="23"/>
        <end position="202"/>
    </location>
</feature>
<evidence type="ECO:0000256" key="3">
    <source>
        <dbReference type="ARBA" id="ARBA00023157"/>
    </source>
</evidence>
<dbReference type="Gene3D" id="3.30.60.30">
    <property type="match status" value="3"/>
</dbReference>
<feature type="domain" description="Kazal-like" evidence="5">
    <location>
        <begin position="85"/>
        <end position="138"/>
    </location>
</feature>
<organism evidence="6">
    <name type="scientific">Macrobrachium nipponense</name>
    <name type="common">Oriental river shrimp</name>
    <name type="synonym">Palaemon nipponensis</name>
    <dbReference type="NCBI Taxonomy" id="159736"/>
    <lineage>
        <taxon>Eukaryota</taxon>
        <taxon>Metazoa</taxon>
        <taxon>Ecdysozoa</taxon>
        <taxon>Arthropoda</taxon>
        <taxon>Crustacea</taxon>
        <taxon>Multicrustacea</taxon>
        <taxon>Malacostraca</taxon>
        <taxon>Eumalacostraca</taxon>
        <taxon>Eucarida</taxon>
        <taxon>Decapoda</taxon>
        <taxon>Pleocyemata</taxon>
        <taxon>Caridea</taxon>
        <taxon>Palaemonoidea</taxon>
        <taxon>Palaemonidae</taxon>
        <taxon>Macrobrachium</taxon>
    </lineage>
</organism>
<sequence length="202" mass="21373">MMTLSGAILAAAILALFGSAIGELPILQGGLVVNPQCQQSVSCTQEYSPLCGSDGVTYGNQCEFHNAACLKGIAGMIHAGECDKGPANPLCSPVLACRPVYYPVCGSDGRTYANFCLFSRWACFINDLKFAYLGPCATPLVNPYCKPAKLCPMVYKPVCGSDGATYANDCLLGDAACYNPALKKMADKTCSPSPTRRYILPL</sequence>
<feature type="domain" description="Kazal-like" evidence="5">
    <location>
        <begin position="31"/>
        <end position="84"/>
    </location>
</feature>
<keyword evidence="3" id="KW-1015">Disulfide bond</keyword>
<protein>
    <submittedName>
        <fullName evidence="6">Kazal-type protease inhibitor</fullName>
    </submittedName>
</protein>
<dbReference type="PROSITE" id="PS51465">
    <property type="entry name" value="KAZAL_2"/>
    <property type="match status" value="3"/>
</dbReference>
<dbReference type="SMART" id="SM00280">
    <property type="entry name" value="KAZAL"/>
    <property type="match status" value="3"/>
</dbReference>
<dbReference type="CDD" id="cd00104">
    <property type="entry name" value="KAZAL_FS"/>
    <property type="match status" value="3"/>
</dbReference>
<dbReference type="Pfam" id="PF00050">
    <property type="entry name" value="Kazal_1"/>
    <property type="match status" value="2"/>
</dbReference>
<dbReference type="InterPro" id="IPR036058">
    <property type="entry name" value="Kazal_dom_sf"/>
</dbReference>
<keyword evidence="4" id="KW-0732">Signal</keyword>
<name>H6TBL4_MACNP</name>
<dbReference type="GO" id="GO:0005576">
    <property type="term" value="C:extracellular region"/>
    <property type="evidence" value="ECO:0007669"/>
    <property type="project" value="TreeGrafter"/>
</dbReference>
<feature type="signal peptide" evidence="4">
    <location>
        <begin position="1"/>
        <end position="22"/>
    </location>
</feature>
<dbReference type="EMBL" id="HQ833561">
    <property type="protein sequence ID" value="AEW24505.1"/>
    <property type="molecule type" value="mRNA"/>
</dbReference>
<reference evidence="6" key="2">
    <citation type="journal article" date="2012" name="Fish Shellfish Immunol.">
        <title>Two Kazal-type protease inhibitors from Macrobrachium nipponense and Eriocheir sinensis: Comparative analysis of structure and activities.</title>
        <authorList>
            <person name="Qian Y.Q."/>
            <person name="Li Y."/>
            <person name="Yang F."/>
            <person name="Yu Y.Q."/>
            <person name="Yang J.S."/>
            <person name="Yang W.J."/>
        </authorList>
    </citation>
    <scope>NUCLEOTIDE SEQUENCE</scope>
    <source>
        <tissue evidence="6">Male reproductive tract</tissue>
    </source>
</reference>
<accession>H6TBL4</accession>
<evidence type="ECO:0000256" key="1">
    <source>
        <dbReference type="ARBA" id="ARBA00022690"/>
    </source>
</evidence>
<gene>
    <name evidence="6" type="primary">KPI</name>
</gene>
<evidence type="ECO:0000313" key="6">
    <source>
        <dbReference type="EMBL" id="AEW24505.1"/>
    </source>
</evidence>
<reference evidence="6" key="1">
    <citation type="submission" date="2010-12" db="EMBL/GenBank/DDBJ databases">
        <authorList>
            <person name="Qian Y.-Q."/>
            <person name="Li Y."/>
            <person name="Yang F."/>
            <person name="Yu Y.-Q."/>
            <person name="Yang J.-S."/>
            <person name="Yang W.-J."/>
        </authorList>
    </citation>
    <scope>NUCLEOTIDE SEQUENCE</scope>
    <source>
        <tissue evidence="6">Male reproductive tract</tissue>
    </source>
</reference>
<evidence type="ECO:0000256" key="2">
    <source>
        <dbReference type="ARBA" id="ARBA00022900"/>
    </source>
</evidence>
<proteinExistence type="evidence at transcript level"/>
<keyword evidence="1" id="KW-0646">Protease inhibitor</keyword>
<dbReference type="InterPro" id="IPR050653">
    <property type="entry name" value="Prot_Inhib_GrowthFact_Antg"/>
</dbReference>
<dbReference type="InterPro" id="IPR002350">
    <property type="entry name" value="Kazal_dom"/>
</dbReference>
<evidence type="ECO:0000259" key="5">
    <source>
        <dbReference type="PROSITE" id="PS51465"/>
    </source>
</evidence>
<dbReference type="SUPFAM" id="SSF100895">
    <property type="entry name" value="Kazal-type serine protease inhibitors"/>
    <property type="match status" value="3"/>
</dbReference>
<feature type="domain" description="Kazal-like" evidence="5">
    <location>
        <begin position="139"/>
        <end position="192"/>
    </location>
</feature>
<dbReference type="Pfam" id="PF07648">
    <property type="entry name" value="Kazal_2"/>
    <property type="match status" value="1"/>
</dbReference>
<keyword evidence="2" id="KW-0722">Serine protease inhibitor</keyword>
<dbReference type="GO" id="GO:0030154">
    <property type="term" value="P:cell differentiation"/>
    <property type="evidence" value="ECO:0007669"/>
    <property type="project" value="TreeGrafter"/>
</dbReference>
<evidence type="ECO:0000256" key="4">
    <source>
        <dbReference type="SAM" id="SignalP"/>
    </source>
</evidence>
<dbReference type="PANTHER" id="PTHR10913">
    <property type="entry name" value="FOLLISTATIN-RELATED"/>
    <property type="match status" value="1"/>
</dbReference>
<dbReference type="AlphaFoldDB" id="H6TBL4"/>